<dbReference type="RefSeq" id="WP_090713644.1">
    <property type="nucleotide sequence ID" value="NZ_CBCSKY010000047.1"/>
</dbReference>
<proteinExistence type="predicted"/>
<dbReference type="OrthoDB" id="9787207at2"/>
<evidence type="ECO:0000313" key="2">
    <source>
        <dbReference type="Proteomes" id="UP000199050"/>
    </source>
</evidence>
<dbReference type="AlphaFoldDB" id="A0A1G8LRY0"/>
<dbReference type="PANTHER" id="PTHR30528:SF0">
    <property type="entry name" value="CYTOPLASMIC PROTEIN"/>
    <property type="match status" value="1"/>
</dbReference>
<reference evidence="2" key="1">
    <citation type="submission" date="2016-10" db="EMBL/GenBank/DDBJ databases">
        <authorList>
            <person name="Varghese N."/>
            <person name="Submissions S."/>
        </authorList>
    </citation>
    <scope>NUCLEOTIDE SEQUENCE [LARGE SCALE GENOMIC DNA]</scope>
    <source>
        <strain evidence="2">CGMCC 1.11012</strain>
    </source>
</reference>
<evidence type="ECO:0008006" key="3">
    <source>
        <dbReference type="Google" id="ProtNLM"/>
    </source>
</evidence>
<dbReference type="InterPro" id="IPR009351">
    <property type="entry name" value="AlkZ-like"/>
</dbReference>
<name>A0A1G8LRY0_9BACL</name>
<organism evidence="1 2">
    <name type="scientific">Paenibacillus typhae</name>
    <dbReference type="NCBI Taxonomy" id="1174501"/>
    <lineage>
        <taxon>Bacteria</taxon>
        <taxon>Bacillati</taxon>
        <taxon>Bacillota</taxon>
        <taxon>Bacilli</taxon>
        <taxon>Bacillales</taxon>
        <taxon>Paenibacillaceae</taxon>
        <taxon>Paenibacillus</taxon>
    </lineage>
</organism>
<dbReference type="EMBL" id="FNDX01000006">
    <property type="protein sequence ID" value="SDI58459.1"/>
    <property type="molecule type" value="Genomic_DNA"/>
</dbReference>
<sequence length="427" mass="48263">MITYSLSKQQARRFLLQHQRLVPGMLPGGKTGIFQYVRHVGCIQYDPLSIAGHNHELVLQARIPDFVPAMANELLYTDRLLIDGWDKNMSIYCTEDWPYFSRRREAAAARHNGDELLLKTMEQVREALEARGPLSSLDLEGKEKMNWAWAPARVTRAALETMYFRGEVSVHHRVHTRRYYDFTARLLPEHLLRAGEPNPLEEQYHDWYVLRRIGSLGLQWNKSGDGWLGISGLKSKERTAAVERLLRNDSIREVRVEDVKLPLYMRTADAPGLGAVLAGDASDGDGSAEAAEQGGFAAVLAPLDNLLWDRELIRQLFGFQYRWEVYKPAADREYGYYVLPLLFGDRFIARLEPVMNKKTGVLSILRWWWEPGEALNAGMIPALAGAIASLARCNRAGSVAFSPETVRTGGLGLLEEAVHNLCNSRTD</sequence>
<dbReference type="PANTHER" id="PTHR30528">
    <property type="entry name" value="CYTOPLASMIC PROTEIN"/>
    <property type="match status" value="1"/>
</dbReference>
<gene>
    <name evidence="1" type="ORF">SAMN05216192_106223</name>
</gene>
<protein>
    <recommendedName>
        <fullName evidence="3">Winged helix-turn-helix domain-containing protein</fullName>
    </recommendedName>
</protein>
<keyword evidence="2" id="KW-1185">Reference proteome</keyword>
<evidence type="ECO:0000313" key="1">
    <source>
        <dbReference type="EMBL" id="SDI58459.1"/>
    </source>
</evidence>
<dbReference type="STRING" id="1174501.SAMN05216192_106223"/>
<dbReference type="Proteomes" id="UP000199050">
    <property type="component" value="Unassembled WGS sequence"/>
</dbReference>
<accession>A0A1G8LRY0</accession>
<dbReference type="Pfam" id="PF06224">
    <property type="entry name" value="AlkZ-like"/>
    <property type="match status" value="1"/>
</dbReference>